<dbReference type="InterPro" id="IPR036942">
    <property type="entry name" value="Beta-barrel_TonB_sf"/>
</dbReference>
<keyword evidence="5 7" id="KW-0472">Membrane</keyword>
<dbReference type="NCBIfam" id="TIGR04057">
    <property type="entry name" value="SusC_RagA_signa"/>
    <property type="match status" value="1"/>
</dbReference>
<evidence type="ECO:0000259" key="9">
    <source>
        <dbReference type="Pfam" id="PF07715"/>
    </source>
</evidence>
<dbReference type="InterPro" id="IPR039426">
    <property type="entry name" value="TonB-dep_rcpt-like"/>
</dbReference>
<evidence type="ECO:0000313" key="11">
    <source>
        <dbReference type="Proteomes" id="UP000297635"/>
    </source>
</evidence>
<dbReference type="PROSITE" id="PS52016">
    <property type="entry name" value="TONB_DEPENDENT_REC_3"/>
    <property type="match status" value="1"/>
</dbReference>
<dbReference type="AlphaFoldDB" id="A0A4Z0V7L3"/>
<reference evidence="10 11" key="1">
    <citation type="submission" date="2019-02" db="EMBL/GenBank/DDBJ databases">
        <title>Isolation and identification of novel species under the genus Muribaculum.</title>
        <authorList>
            <person name="Miyake S."/>
            <person name="Ding Y."/>
            <person name="Low A."/>
            <person name="Soh M."/>
            <person name="Seedorf H."/>
        </authorList>
    </citation>
    <scope>NUCLEOTIDE SEQUENCE [LARGE SCALE GENOMIC DNA]</scope>
    <source>
        <strain evidence="10 11">TLL-A3</strain>
    </source>
</reference>
<comment type="caution">
    <text evidence="10">The sequence shown here is derived from an EMBL/GenBank/DDBJ whole genome shotgun (WGS) entry which is preliminary data.</text>
</comment>
<organism evidence="10 11">
    <name type="scientific">Duncaniella freteri</name>
    <dbReference type="NCBI Taxonomy" id="2530391"/>
    <lineage>
        <taxon>Bacteria</taxon>
        <taxon>Pseudomonadati</taxon>
        <taxon>Bacteroidota</taxon>
        <taxon>Bacteroidia</taxon>
        <taxon>Bacteroidales</taxon>
        <taxon>Muribaculaceae</taxon>
        <taxon>Duncaniella</taxon>
    </lineage>
</organism>
<proteinExistence type="inferred from homology"/>
<dbReference type="InterPro" id="IPR037066">
    <property type="entry name" value="Plug_dom_sf"/>
</dbReference>
<protein>
    <submittedName>
        <fullName evidence="10">SusC/RagA family TonB-linked outer membrane protein</fullName>
    </submittedName>
</protein>
<name>A0A4Z0V7L3_9BACT</name>
<comment type="subcellular location">
    <subcellularLocation>
        <location evidence="1 7">Cell outer membrane</location>
        <topology evidence="1 7">Multi-pass membrane protein</topology>
    </subcellularLocation>
</comment>
<keyword evidence="6 7" id="KW-0998">Cell outer membrane</keyword>
<dbReference type="Gene3D" id="2.40.170.20">
    <property type="entry name" value="TonB-dependent receptor, beta-barrel domain"/>
    <property type="match status" value="1"/>
</dbReference>
<dbReference type="GO" id="GO:0009279">
    <property type="term" value="C:cell outer membrane"/>
    <property type="evidence" value="ECO:0007669"/>
    <property type="project" value="UniProtKB-SubCell"/>
</dbReference>
<sequence length="1018" mass="113855">MPVYGGVNLIDAQTVTTAESTKNNVYRGVVIDEEGEPLPGVSVIVVGKKAIGTATDVDGNFIFNYSEPKARLKFTYVGMKPQEIRATAGNKVTVRLENDATTLGETVVNGIYTRNIESFTGSVSTFRGDDLKAIAPQGILKSLAILDPSIVMTDNTQFGSNPNQLADISINGKMNVQALSAEYETDPNQPLFILDGFESTLQTISDLNMDRVESISVLKDASATAIYGSKAANGVIVVETKKPSAGRLRLTYNGSIQVGWADLSDYNLMDANDKLRYELLSGEYDGDKGLDENGLPIEEYQRSRYFERLRLVESGRDTYWMNEPLRTAFTQNHNVYIDGGDSAFRYGAGLSYGKTQGVMKNSDREVINGNITLSYRVENFNFTNQTTINNTTANNETVSFSNFARMNPFYTKYNENGEIPKYVFSEGLGATPIWNPLWDFIQNSFNKSSNTGITDNFQFEWRATNQLRLRGSFQYSLNKLNTERFISPNETSQATKSELDRGQYTEGNTTSTSYNGRINATYGAFWGDHTFNAVGGMQFSQNSSKNSTFSAKGYLSDKFSNPNFSVGYPEGGKPSSADTKSRSVSFYANLNYAYAMRYLLDFNLSRNGASQFGIDDPFTNTWSVGLGWNVHNEKWFHNNKYISYLKLHASYGNPGNQNYDAKLASSIYNYTNEYINPFGLSALVSQWGNNWLEWQKTKTYNIGLTTTMFENKLSFNIDYQIRKSNPMLVRIQLPSSTGTTTAPMNIGGTDNRSVSVAATYYILRKGDLNWYVSANLNHNTTDYYNIGKTLEKYNKDGKDEAGKTEGRNLSKALTRMYDGASTTGLYAVRSAGIDPATGNEVFIRKDGTYTFEWDPEDEVLVGDTNPKFTGSFSTSLLYKGFSFGAAFTYRTGGDVVLSTLMDKVENIGKDQIKQNQDRRALTDRWKKPGDIAKYKRIDDHSVSHASSRFIATEHTIECSSINIGYRTTQWPFLRTMGMTSIDIRAYMNDIFRISNIKEERGIDYPFQRSFSLSIGLGF</sequence>
<keyword evidence="2 7" id="KW-0813">Transport</keyword>
<dbReference type="NCBIfam" id="TIGR04056">
    <property type="entry name" value="OMP_RagA_SusC"/>
    <property type="match status" value="1"/>
</dbReference>
<evidence type="ECO:0000313" key="10">
    <source>
        <dbReference type="EMBL" id="TGG39352.1"/>
    </source>
</evidence>
<keyword evidence="3 7" id="KW-1134">Transmembrane beta strand</keyword>
<dbReference type="InterPro" id="IPR023996">
    <property type="entry name" value="TonB-dep_OMP_SusC/RagA"/>
</dbReference>
<dbReference type="Proteomes" id="UP000297635">
    <property type="component" value="Unassembled WGS sequence"/>
</dbReference>
<gene>
    <name evidence="10" type="ORF">EZ315_00970</name>
</gene>
<evidence type="ECO:0000256" key="1">
    <source>
        <dbReference type="ARBA" id="ARBA00004571"/>
    </source>
</evidence>
<dbReference type="Pfam" id="PF07715">
    <property type="entry name" value="Plug"/>
    <property type="match status" value="1"/>
</dbReference>
<feature type="domain" description="TonB-dependent receptor plug" evidence="9">
    <location>
        <begin position="117"/>
        <end position="235"/>
    </location>
</feature>
<comment type="similarity">
    <text evidence="7">Belongs to the TonB-dependent receptor family.</text>
</comment>
<dbReference type="Gene3D" id="2.170.130.10">
    <property type="entry name" value="TonB-dependent receptor, plug domain"/>
    <property type="match status" value="1"/>
</dbReference>
<keyword evidence="11" id="KW-1185">Reference proteome</keyword>
<evidence type="ECO:0000256" key="5">
    <source>
        <dbReference type="ARBA" id="ARBA00023136"/>
    </source>
</evidence>
<accession>A0A4Z0V7L3</accession>
<dbReference type="InterPro" id="IPR023997">
    <property type="entry name" value="TonB-dep_OMP_SusC/RagA_CS"/>
</dbReference>
<evidence type="ECO:0000256" key="2">
    <source>
        <dbReference type="ARBA" id="ARBA00022448"/>
    </source>
</evidence>
<dbReference type="InterPro" id="IPR012910">
    <property type="entry name" value="Plug_dom"/>
</dbReference>
<dbReference type="SUPFAM" id="SSF49464">
    <property type="entry name" value="Carboxypeptidase regulatory domain-like"/>
    <property type="match status" value="1"/>
</dbReference>
<dbReference type="Pfam" id="PF13715">
    <property type="entry name" value="CarbopepD_reg_2"/>
    <property type="match status" value="1"/>
</dbReference>
<evidence type="ECO:0000256" key="3">
    <source>
        <dbReference type="ARBA" id="ARBA00022452"/>
    </source>
</evidence>
<dbReference type="InterPro" id="IPR008969">
    <property type="entry name" value="CarboxyPept-like_regulatory"/>
</dbReference>
<dbReference type="SUPFAM" id="SSF56935">
    <property type="entry name" value="Porins"/>
    <property type="match status" value="1"/>
</dbReference>
<dbReference type="Gene3D" id="2.60.40.1120">
    <property type="entry name" value="Carboxypeptidase-like, regulatory domain"/>
    <property type="match status" value="1"/>
</dbReference>
<evidence type="ECO:0000256" key="6">
    <source>
        <dbReference type="ARBA" id="ARBA00023237"/>
    </source>
</evidence>
<evidence type="ECO:0000256" key="7">
    <source>
        <dbReference type="PROSITE-ProRule" id="PRU01360"/>
    </source>
</evidence>
<evidence type="ECO:0000256" key="8">
    <source>
        <dbReference type="SAM" id="MobiDB-lite"/>
    </source>
</evidence>
<feature type="region of interest" description="Disordered" evidence="8">
    <location>
        <begin position="488"/>
        <end position="512"/>
    </location>
</feature>
<evidence type="ECO:0000256" key="4">
    <source>
        <dbReference type="ARBA" id="ARBA00022692"/>
    </source>
</evidence>
<dbReference type="EMBL" id="SJSA01000001">
    <property type="protein sequence ID" value="TGG39352.1"/>
    <property type="molecule type" value="Genomic_DNA"/>
</dbReference>
<keyword evidence="4 7" id="KW-0812">Transmembrane</keyword>